<gene>
    <name evidence="2" type="ORF">NX784_06685</name>
</gene>
<sequence>MQIEKKQNQSTPSSFAATSSGSKVAQEYAALFPTRLALARWTRGGDIPHVHCFEHQLPMRAAWYEQGQRQFQAWLEAGGFHQPDHDGADGVVAETTPLSGNRVELSKKHVVHGSRHASPPAPGDLPADAGNARPK</sequence>
<reference evidence="2 3" key="1">
    <citation type="submission" date="2022-08" db="EMBL/GenBank/DDBJ databases">
        <title>Reclassification of Massilia species as members of the genera Telluria, Duganella, Pseudoduganella, Mokoshia gen. nov. and Zemynaea gen. nov. using orthogonal and non-orthogonal genome-based approaches.</title>
        <authorList>
            <person name="Bowman J.P."/>
        </authorList>
    </citation>
    <scope>NUCLEOTIDE SEQUENCE [LARGE SCALE GENOMIC DNA]</scope>
    <source>
        <strain evidence="2 3">JCM 31316</strain>
    </source>
</reference>
<comment type="caution">
    <text evidence="2">The sequence shown here is derived from an EMBL/GenBank/DDBJ whole genome shotgun (WGS) entry which is preliminary data.</text>
</comment>
<keyword evidence="3" id="KW-1185">Reference proteome</keyword>
<accession>A0ABT1ZMY8</accession>
<evidence type="ECO:0000313" key="3">
    <source>
        <dbReference type="Proteomes" id="UP001204151"/>
    </source>
</evidence>
<evidence type="ECO:0000256" key="1">
    <source>
        <dbReference type="SAM" id="MobiDB-lite"/>
    </source>
</evidence>
<name>A0ABT1ZMY8_9BURK</name>
<dbReference type="Proteomes" id="UP001204151">
    <property type="component" value="Unassembled WGS sequence"/>
</dbReference>
<feature type="region of interest" description="Disordered" evidence="1">
    <location>
        <begin position="1"/>
        <end position="22"/>
    </location>
</feature>
<proteinExistence type="predicted"/>
<feature type="compositionally biased region" description="Low complexity" evidence="1">
    <location>
        <begin position="124"/>
        <end position="135"/>
    </location>
</feature>
<dbReference type="RefSeq" id="WP_258815884.1">
    <property type="nucleotide sequence ID" value="NZ_JANUGW010000004.1"/>
</dbReference>
<organism evidence="2 3">
    <name type="scientific">Massilia pinisoli</name>
    <dbReference type="NCBI Taxonomy" id="1772194"/>
    <lineage>
        <taxon>Bacteria</taxon>
        <taxon>Pseudomonadati</taxon>
        <taxon>Pseudomonadota</taxon>
        <taxon>Betaproteobacteria</taxon>
        <taxon>Burkholderiales</taxon>
        <taxon>Oxalobacteraceae</taxon>
        <taxon>Telluria group</taxon>
        <taxon>Massilia</taxon>
    </lineage>
</organism>
<feature type="region of interest" description="Disordered" evidence="1">
    <location>
        <begin position="97"/>
        <end position="135"/>
    </location>
</feature>
<feature type="compositionally biased region" description="Polar residues" evidence="1">
    <location>
        <begin position="8"/>
        <end position="22"/>
    </location>
</feature>
<evidence type="ECO:0000313" key="2">
    <source>
        <dbReference type="EMBL" id="MCS0581272.1"/>
    </source>
</evidence>
<protein>
    <submittedName>
        <fullName evidence="2">Uncharacterized protein</fullName>
    </submittedName>
</protein>
<dbReference type="EMBL" id="JANUGW010000004">
    <property type="protein sequence ID" value="MCS0581272.1"/>
    <property type="molecule type" value="Genomic_DNA"/>
</dbReference>